<dbReference type="SUPFAM" id="SSF56112">
    <property type="entry name" value="Protein kinase-like (PK-like)"/>
    <property type="match status" value="1"/>
</dbReference>
<feature type="domain" description="Protein kinase" evidence="4">
    <location>
        <begin position="146"/>
        <end position="448"/>
    </location>
</feature>
<evidence type="ECO:0000313" key="5">
    <source>
        <dbReference type="EMBL" id="CAE8733005.1"/>
    </source>
</evidence>
<keyword evidence="2" id="KW-0067">ATP-binding</keyword>
<sequence>CCCPTTAPQPSVEVETIPITGALEPHPERCWAGMTKLPSFLSSMFPGSASNAGSSGAKEPDHTTGSGAGHTVLPPARRADPQGAAGRGDSSIQKGAGGGSAASSKSGESPLFAEGMMTQVTKSVLQDSMEKVAASVQPWLADDVIMHNMLQEAVRNHGQVDLMQWKKGSDAGVKFACKRMPTRWVREGPDEFLEQYPSASERPWFDLGLVRHLNRIKFPYVCDLLGIFRDEENSYVASSLATEGDLFSWCDQDPKPGKAREEVMNPIVSQIFSGVRLLHDLGIAHRDLSLENILLTKTPSGLKIRLIDFGMSTLSRFVRREIRGKQSYQAPEMHSEPQYDTFLADAFSVGVVVFAMAVQDYPWTSTKRNSCQLFEYVVTFGFMKFLKKRKLRKGTGEHLSEVFSPALAELLEGLLEADSAKRLTLGEVCFMKGEQGQAKRAVWDMPWSKDSNKGRGPVSESI</sequence>
<organism evidence="5 6">
    <name type="scientific">Polarella glacialis</name>
    <name type="common">Dinoflagellate</name>
    <dbReference type="NCBI Taxonomy" id="89957"/>
    <lineage>
        <taxon>Eukaryota</taxon>
        <taxon>Sar</taxon>
        <taxon>Alveolata</taxon>
        <taxon>Dinophyceae</taxon>
        <taxon>Suessiales</taxon>
        <taxon>Suessiaceae</taxon>
        <taxon>Polarella</taxon>
    </lineage>
</organism>
<feature type="region of interest" description="Disordered" evidence="3">
    <location>
        <begin position="47"/>
        <end position="109"/>
    </location>
</feature>
<evidence type="ECO:0000256" key="2">
    <source>
        <dbReference type="ARBA" id="ARBA00022840"/>
    </source>
</evidence>
<accession>A0A813LN47</accession>
<dbReference type="Proteomes" id="UP000626109">
    <property type="component" value="Unassembled WGS sequence"/>
</dbReference>
<gene>
    <name evidence="5" type="ORF">PGLA2088_LOCUS46634</name>
</gene>
<dbReference type="PANTHER" id="PTHR24346:SF30">
    <property type="entry name" value="MATERNAL EMBRYONIC LEUCINE ZIPPER KINASE"/>
    <property type="match status" value="1"/>
</dbReference>
<dbReference type="GO" id="GO:0035556">
    <property type="term" value="P:intracellular signal transduction"/>
    <property type="evidence" value="ECO:0007669"/>
    <property type="project" value="TreeGrafter"/>
</dbReference>
<evidence type="ECO:0000256" key="1">
    <source>
        <dbReference type="ARBA" id="ARBA00022741"/>
    </source>
</evidence>
<keyword evidence="1" id="KW-0547">Nucleotide-binding</keyword>
<dbReference type="InterPro" id="IPR000719">
    <property type="entry name" value="Prot_kinase_dom"/>
</dbReference>
<dbReference type="AlphaFoldDB" id="A0A813LN47"/>
<evidence type="ECO:0000259" key="4">
    <source>
        <dbReference type="PROSITE" id="PS50011"/>
    </source>
</evidence>
<evidence type="ECO:0000256" key="3">
    <source>
        <dbReference type="SAM" id="MobiDB-lite"/>
    </source>
</evidence>
<dbReference type="GO" id="GO:0005524">
    <property type="term" value="F:ATP binding"/>
    <property type="evidence" value="ECO:0007669"/>
    <property type="project" value="UniProtKB-KW"/>
</dbReference>
<feature type="compositionally biased region" description="Low complexity" evidence="3">
    <location>
        <begin position="47"/>
        <end position="57"/>
    </location>
</feature>
<dbReference type="PROSITE" id="PS50011">
    <property type="entry name" value="PROTEIN_KINASE_DOM"/>
    <property type="match status" value="1"/>
</dbReference>
<name>A0A813LN47_POLGL</name>
<feature type="non-terminal residue" evidence="5">
    <location>
        <position position="462"/>
    </location>
</feature>
<dbReference type="Pfam" id="PF00069">
    <property type="entry name" value="Pkinase"/>
    <property type="match status" value="1"/>
</dbReference>
<proteinExistence type="predicted"/>
<evidence type="ECO:0000313" key="6">
    <source>
        <dbReference type="Proteomes" id="UP000626109"/>
    </source>
</evidence>
<dbReference type="InterPro" id="IPR011009">
    <property type="entry name" value="Kinase-like_dom_sf"/>
</dbReference>
<dbReference type="Gene3D" id="1.10.510.10">
    <property type="entry name" value="Transferase(Phosphotransferase) domain 1"/>
    <property type="match status" value="1"/>
</dbReference>
<dbReference type="EMBL" id="CAJNNW010036262">
    <property type="protein sequence ID" value="CAE8733005.1"/>
    <property type="molecule type" value="Genomic_DNA"/>
</dbReference>
<feature type="non-terminal residue" evidence="5">
    <location>
        <position position="1"/>
    </location>
</feature>
<comment type="caution">
    <text evidence="5">The sequence shown here is derived from an EMBL/GenBank/DDBJ whole genome shotgun (WGS) entry which is preliminary data.</text>
</comment>
<protein>
    <recommendedName>
        <fullName evidence="4">Protein kinase domain-containing protein</fullName>
    </recommendedName>
</protein>
<dbReference type="GO" id="GO:0005737">
    <property type="term" value="C:cytoplasm"/>
    <property type="evidence" value="ECO:0007669"/>
    <property type="project" value="TreeGrafter"/>
</dbReference>
<dbReference type="PANTHER" id="PTHR24346">
    <property type="entry name" value="MAP/MICROTUBULE AFFINITY-REGULATING KINASE"/>
    <property type="match status" value="1"/>
</dbReference>
<reference evidence="5" key="1">
    <citation type="submission" date="2021-02" db="EMBL/GenBank/DDBJ databases">
        <authorList>
            <person name="Dougan E. K."/>
            <person name="Rhodes N."/>
            <person name="Thang M."/>
            <person name="Chan C."/>
        </authorList>
    </citation>
    <scope>NUCLEOTIDE SEQUENCE</scope>
</reference>
<dbReference type="GO" id="GO:0004674">
    <property type="term" value="F:protein serine/threonine kinase activity"/>
    <property type="evidence" value="ECO:0007669"/>
    <property type="project" value="TreeGrafter"/>
</dbReference>